<evidence type="ECO:0000259" key="5">
    <source>
        <dbReference type="Pfam" id="PF00081"/>
    </source>
</evidence>
<gene>
    <name evidence="7" type="ORF">OPHB3_1419</name>
</gene>
<dbReference type="PRINTS" id="PR01703">
    <property type="entry name" value="MNSODISMTASE"/>
</dbReference>
<dbReference type="Pfam" id="PF00081">
    <property type="entry name" value="Sod_Fe_N"/>
    <property type="match status" value="1"/>
</dbReference>
<dbReference type="PANTHER" id="PTHR11404">
    <property type="entry name" value="SUPEROXIDE DISMUTASE 2"/>
    <property type="match status" value="1"/>
</dbReference>
<evidence type="ECO:0000256" key="4">
    <source>
        <dbReference type="ARBA" id="ARBA00023002"/>
    </source>
</evidence>
<comment type="similarity">
    <text evidence="1">Belongs to the iron/manganese superoxide dismutase family.</text>
</comment>
<reference evidence="7 8" key="2">
    <citation type="journal article" date="2016" name="Genome Announc.">
        <title>Draft Genome Sequence of Oceanobacillus picturae Heshi-B3, Isolated from Fermented Rice Bran in a Traditional Japanese Seafood Dish.</title>
        <authorList>
            <person name="Akuzawa S."/>
            <person name="Nagaoka J."/>
            <person name="Kanekatsu M."/>
            <person name="Kanesaki Y."/>
            <person name="Suzuki T."/>
        </authorList>
    </citation>
    <scope>NUCLEOTIDE SEQUENCE [LARGE SCALE GENOMIC DNA]</scope>
    <source>
        <strain evidence="7 8">Heshi-B3</strain>
    </source>
</reference>
<accession>A0A0U9HCN4</accession>
<organism evidence="7 8">
    <name type="scientific">Oceanobacillus picturae</name>
    <dbReference type="NCBI Taxonomy" id="171693"/>
    <lineage>
        <taxon>Bacteria</taxon>
        <taxon>Bacillati</taxon>
        <taxon>Bacillota</taxon>
        <taxon>Bacilli</taxon>
        <taxon>Bacillales</taxon>
        <taxon>Bacillaceae</taxon>
        <taxon>Oceanobacillus</taxon>
    </lineage>
</organism>
<dbReference type="InterPro" id="IPR019831">
    <property type="entry name" value="Mn/Fe_SOD_N"/>
</dbReference>
<evidence type="ECO:0000256" key="2">
    <source>
        <dbReference type="ARBA" id="ARBA00012682"/>
    </source>
</evidence>
<comment type="caution">
    <text evidence="7">The sequence shown here is derived from an EMBL/GenBank/DDBJ whole genome shotgun (WGS) entry which is preliminary data.</text>
</comment>
<evidence type="ECO:0000313" key="7">
    <source>
        <dbReference type="EMBL" id="GAQ17494.1"/>
    </source>
</evidence>
<dbReference type="Pfam" id="PF02777">
    <property type="entry name" value="Sod_Fe_C"/>
    <property type="match status" value="1"/>
</dbReference>
<evidence type="ECO:0000256" key="3">
    <source>
        <dbReference type="ARBA" id="ARBA00022723"/>
    </source>
</evidence>
<dbReference type="AlphaFoldDB" id="A0A0U9HCN4"/>
<evidence type="ECO:0000259" key="6">
    <source>
        <dbReference type="Pfam" id="PF02777"/>
    </source>
</evidence>
<dbReference type="Proteomes" id="UP000052946">
    <property type="component" value="Unassembled WGS sequence"/>
</dbReference>
<dbReference type="InterPro" id="IPR019833">
    <property type="entry name" value="Mn/Fe_SOD_BS"/>
</dbReference>
<dbReference type="SUPFAM" id="SSF54719">
    <property type="entry name" value="Fe,Mn superoxide dismutase (SOD), C-terminal domain"/>
    <property type="match status" value="1"/>
</dbReference>
<dbReference type="InterPro" id="IPR001189">
    <property type="entry name" value="Mn/Fe_SOD"/>
</dbReference>
<dbReference type="SUPFAM" id="SSF46609">
    <property type="entry name" value="Fe,Mn superoxide dismutase (SOD), N-terminal domain"/>
    <property type="match status" value="1"/>
</dbReference>
<feature type="domain" description="Manganese/iron superoxide dismutase N-terminal" evidence="5">
    <location>
        <begin position="90"/>
        <end position="168"/>
    </location>
</feature>
<dbReference type="Gene3D" id="1.10.287.990">
    <property type="entry name" value="Fe,Mn superoxide dismutase (SOD) domain"/>
    <property type="match status" value="1"/>
</dbReference>
<dbReference type="InterPro" id="IPR036324">
    <property type="entry name" value="Mn/Fe_SOD_N_sf"/>
</dbReference>
<sequence>MSTIQNYLLELVEWGEEVQRKIDSLEISAEEKNSLNKQIETWIKDVKVNSNRDITHDDEIIDVLQGEAQRIVLSMKHNHNSNTEQVGYGKHKLPQLPYNYNALEPYISEAIMRLHHDVHHQAYVDGLNKAENELYVKQPDKSLVKHWLREQAFHGSGHNLHTIFWFNMTPNSDKKPSGDILKQIERDFGTWKKFKNLFNSTASSVEGDGWAVLYWNPRNGRLGVQSFEKHQLFQIADIIPLLVLDMWEHAYYLQYKTDKESYIENWWNVVNWQNVNERFAKAKKLKWALY</sequence>
<dbReference type="EC" id="1.15.1.1" evidence="2"/>
<dbReference type="OrthoDB" id="9803125at2"/>
<evidence type="ECO:0000313" key="8">
    <source>
        <dbReference type="Proteomes" id="UP000052946"/>
    </source>
</evidence>
<dbReference type="EMBL" id="BBXV01000014">
    <property type="protein sequence ID" value="GAQ17494.1"/>
    <property type="molecule type" value="Genomic_DNA"/>
</dbReference>
<dbReference type="PANTHER" id="PTHR11404:SF6">
    <property type="entry name" value="SUPEROXIDE DISMUTASE [MN], MITOCHONDRIAL"/>
    <property type="match status" value="1"/>
</dbReference>
<keyword evidence="4" id="KW-0560">Oxidoreductase</keyword>
<dbReference type="GO" id="GO:0046872">
    <property type="term" value="F:metal ion binding"/>
    <property type="evidence" value="ECO:0007669"/>
    <property type="project" value="UniProtKB-KW"/>
</dbReference>
<dbReference type="FunFam" id="3.55.40.20:FF:000004">
    <property type="entry name" value="Superoxide dismutase [Fe]"/>
    <property type="match status" value="1"/>
</dbReference>
<dbReference type="InterPro" id="IPR019832">
    <property type="entry name" value="Mn/Fe_SOD_C"/>
</dbReference>
<dbReference type="PROSITE" id="PS00088">
    <property type="entry name" value="SOD_MN"/>
    <property type="match status" value="1"/>
</dbReference>
<dbReference type="InterPro" id="IPR050265">
    <property type="entry name" value="Fe/Mn_Superoxide_Dismutase"/>
</dbReference>
<evidence type="ECO:0000256" key="1">
    <source>
        <dbReference type="ARBA" id="ARBA00008714"/>
    </source>
</evidence>
<dbReference type="InterPro" id="IPR036314">
    <property type="entry name" value="SOD_C_sf"/>
</dbReference>
<name>A0A0U9HCN4_9BACI</name>
<feature type="domain" description="Manganese/iron superoxide dismutase C-terminal" evidence="6">
    <location>
        <begin position="176"/>
        <end position="278"/>
    </location>
</feature>
<dbReference type="RefSeq" id="WP_058949828.1">
    <property type="nucleotide sequence ID" value="NZ_BBXV01000014.1"/>
</dbReference>
<protein>
    <recommendedName>
        <fullName evidence="2">superoxide dismutase</fullName>
        <ecNumber evidence="2">1.15.1.1</ecNumber>
    </recommendedName>
</protein>
<proteinExistence type="inferred from homology"/>
<dbReference type="Gene3D" id="3.55.40.20">
    <property type="entry name" value="Iron/manganese superoxide dismutase, C-terminal domain"/>
    <property type="match status" value="1"/>
</dbReference>
<reference evidence="8" key="1">
    <citation type="submission" date="2015-07" db="EMBL/GenBank/DDBJ databases">
        <title>Draft Genome Sequence of Oceanobacillus picturae Heshi-B3 that Was Isolated from Fermented Rice Bran with Aging Salted Mackerel, Which Was Named Heshiko as Traditional Fermented Seafood in Japan.</title>
        <authorList>
            <person name="Akuzawa S."/>
            <person name="Nakagawa J."/>
            <person name="Kanekatsu T."/>
            <person name="Kanesaki Y."/>
            <person name="Suzuki T."/>
        </authorList>
    </citation>
    <scope>NUCLEOTIDE SEQUENCE [LARGE SCALE GENOMIC DNA]</scope>
    <source>
        <strain evidence="8">Heshi-B3</strain>
    </source>
</reference>
<dbReference type="GO" id="GO:0004784">
    <property type="term" value="F:superoxide dismutase activity"/>
    <property type="evidence" value="ECO:0007669"/>
    <property type="project" value="UniProtKB-EC"/>
</dbReference>
<keyword evidence="3" id="KW-0479">Metal-binding</keyword>